<gene>
    <name evidence="6" type="ORF">SAMN05443377_1154</name>
</gene>
<reference evidence="6 7" key="1">
    <citation type="submission" date="2016-10" db="EMBL/GenBank/DDBJ databases">
        <authorList>
            <person name="de Groot N.N."/>
        </authorList>
    </citation>
    <scope>NUCLEOTIDE SEQUENCE [LARGE SCALE GENOMIC DNA]</scope>
    <source>
        <strain evidence="6 7">DSM 16859</strain>
    </source>
</reference>
<evidence type="ECO:0000256" key="3">
    <source>
        <dbReference type="ARBA" id="ARBA00022801"/>
    </source>
</evidence>
<protein>
    <recommendedName>
        <fullName evidence="5">NlpC/P60 domain-containing protein</fullName>
    </recommendedName>
</protein>
<accession>A0A1H9SQN3</accession>
<dbReference type="AlphaFoldDB" id="A0A1H9SQN3"/>
<keyword evidence="7" id="KW-1185">Reference proteome</keyword>
<dbReference type="PROSITE" id="PS51935">
    <property type="entry name" value="NLPC_P60"/>
    <property type="match status" value="1"/>
</dbReference>
<dbReference type="GO" id="GO:0008234">
    <property type="term" value="F:cysteine-type peptidase activity"/>
    <property type="evidence" value="ECO:0007669"/>
    <property type="project" value="UniProtKB-KW"/>
</dbReference>
<evidence type="ECO:0000313" key="7">
    <source>
        <dbReference type="Proteomes" id="UP000198815"/>
    </source>
</evidence>
<dbReference type="EMBL" id="FOGZ01000015">
    <property type="protein sequence ID" value="SER87184.1"/>
    <property type="molecule type" value="Genomic_DNA"/>
</dbReference>
<feature type="domain" description="NlpC/P60" evidence="5">
    <location>
        <begin position="1"/>
        <end position="112"/>
    </location>
</feature>
<keyword evidence="3" id="KW-0378">Hydrolase</keyword>
<evidence type="ECO:0000256" key="1">
    <source>
        <dbReference type="ARBA" id="ARBA00007074"/>
    </source>
</evidence>
<dbReference type="Gene3D" id="3.90.1720.10">
    <property type="entry name" value="endopeptidase domain like (from Nostoc punctiforme)"/>
    <property type="match status" value="1"/>
</dbReference>
<evidence type="ECO:0000259" key="5">
    <source>
        <dbReference type="PROSITE" id="PS51935"/>
    </source>
</evidence>
<dbReference type="InterPro" id="IPR000064">
    <property type="entry name" value="NLP_P60_dom"/>
</dbReference>
<dbReference type="Proteomes" id="UP000198815">
    <property type="component" value="Unassembled WGS sequence"/>
</dbReference>
<evidence type="ECO:0000313" key="6">
    <source>
        <dbReference type="EMBL" id="SER87184.1"/>
    </source>
</evidence>
<keyword evidence="2" id="KW-0645">Protease</keyword>
<dbReference type="GO" id="GO:0006508">
    <property type="term" value="P:proteolysis"/>
    <property type="evidence" value="ECO:0007669"/>
    <property type="project" value="UniProtKB-KW"/>
</dbReference>
<keyword evidence="4" id="KW-0788">Thiol protease</keyword>
<evidence type="ECO:0000256" key="2">
    <source>
        <dbReference type="ARBA" id="ARBA00022670"/>
    </source>
</evidence>
<dbReference type="InterPro" id="IPR038765">
    <property type="entry name" value="Papain-like_cys_pep_sf"/>
</dbReference>
<comment type="similarity">
    <text evidence="1">Belongs to the peptidase C40 family.</text>
</comment>
<evidence type="ECO:0000256" key="4">
    <source>
        <dbReference type="ARBA" id="ARBA00022807"/>
    </source>
</evidence>
<dbReference type="SUPFAM" id="SSF54001">
    <property type="entry name" value="Cysteine proteinases"/>
    <property type="match status" value="1"/>
</dbReference>
<name>A0A1H9SQN3_9ACTN</name>
<dbReference type="STRING" id="64702.SAMN05443377_1154"/>
<proteinExistence type="inferred from homology"/>
<organism evidence="6 7">
    <name type="scientific">Propionibacterium cyclohexanicum</name>
    <dbReference type="NCBI Taxonomy" id="64702"/>
    <lineage>
        <taxon>Bacteria</taxon>
        <taxon>Bacillati</taxon>
        <taxon>Actinomycetota</taxon>
        <taxon>Actinomycetes</taxon>
        <taxon>Propionibacteriales</taxon>
        <taxon>Propionibacteriaceae</taxon>
        <taxon>Propionibacterium</taxon>
    </lineage>
</organism>
<sequence>MAGNQDFGNMCLALVATFYGYTSSGVDSAQQAAEQVTAAGQMHTDMSRIPLGALVWYSGSPVGNPYGHVAMYAGNGKIYSNGAGPGGQVGLISIDTPVKSWGEPYIGWSGVWLPHATK</sequence>